<evidence type="ECO:0000259" key="2">
    <source>
        <dbReference type="PROSITE" id="PS51820"/>
    </source>
</evidence>
<gene>
    <name evidence="3" type="ORF">SOCEGT47_069480</name>
</gene>
<organism evidence="3 4">
    <name type="scientific">Sorangium cellulosum</name>
    <name type="common">Polyangium cellulosum</name>
    <dbReference type="NCBI Taxonomy" id="56"/>
    <lineage>
        <taxon>Bacteria</taxon>
        <taxon>Pseudomonadati</taxon>
        <taxon>Myxococcota</taxon>
        <taxon>Polyangia</taxon>
        <taxon>Polyangiales</taxon>
        <taxon>Polyangiaceae</taxon>
        <taxon>Sorangium</taxon>
    </lineage>
</organism>
<dbReference type="PROSITE" id="PS51257">
    <property type="entry name" value="PROKAR_LIPOPROTEIN"/>
    <property type="match status" value="1"/>
</dbReference>
<proteinExistence type="predicted"/>
<evidence type="ECO:0000313" key="3">
    <source>
        <dbReference type="EMBL" id="AUX26387.1"/>
    </source>
</evidence>
<dbReference type="RefSeq" id="WP_242515499.1">
    <property type="nucleotide sequence ID" value="NZ_CP012670.1"/>
</dbReference>
<dbReference type="EMBL" id="CP012670">
    <property type="protein sequence ID" value="AUX26387.1"/>
    <property type="molecule type" value="Genomic_DNA"/>
</dbReference>
<sequence length="284" mass="31585">MTNLAPRTARFGWSAVPRLATLLSTASWLSLAGCSLDPQFIGREREGSSPPDDGFGGSLPLLPSDDPGSKPGCAPRLEGVVRDFKAFGTEGGHPDFEQFEGEGMAGIVEDELGPDRKPVYAYDGPTPYTTGREHFDQWFRDVPGVNHAIRHVIPLDVSDQVFRIFHSDEFFPIDGRGWGNQDRDHNYGFTFELHMMFEYRGGDDFMFGGDDDIWVFINNRLAIDIGGVHGSAFMVVDLDEMAEEYGLELGERYPLDIFFAERRSGGSSLLISTLKYTNCDPILL</sequence>
<accession>A0A4P2Q9S8</accession>
<feature type="compositionally biased region" description="Low complexity" evidence="1">
    <location>
        <begin position="48"/>
        <end position="65"/>
    </location>
</feature>
<dbReference type="PANTHER" id="PTHR31137:SF5">
    <property type="entry name" value="PROTEIN PSIQ-RELATED"/>
    <property type="match status" value="1"/>
</dbReference>
<dbReference type="NCBIfam" id="TIGR02148">
    <property type="entry name" value="Fibro_Slime"/>
    <property type="match status" value="1"/>
</dbReference>
<feature type="region of interest" description="Disordered" evidence="1">
    <location>
        <begin position="42"/>
        <end position="72"/>
    </location>
</feature>
<evidence type="ECO:0000256" key="1">
    <source>
        <dbReference type="SAM" id="MobiDB-lite"/>
    </source>
</evidence>
<dbReference type="PANTHER" id="PTHR31137">
    <property type="entry name" value="PROTEIN PSIB-RELATED-RELATED"/>
    <property type="match status" value="1"/>
</dbReference>
<dbReference type="PROSITE" id="PS51820">
    <property type="entry name" value="PA14"/>
    <property type="match status" value="1"/>
</dbReference>
<reference evidence="3 4" key="1">
    <citation type="submission" date="2015-09" db="EMBL/GenBank/DDBJ databases">
        <title>Sorangium comparison.</title>
        <authorList>
            <person name="Zaburannyi N."/>
            <person name="Bunk B."/>
            <person name="Overmann J."/>
            <person name="Mueller R."/>
        </authorList>
    </citation>
    <scope>NUCLEOTIDE SEQUENCE [LARGE SCALE GENOMIC DNA]</scope>
    <source>
        <strain evidence="3 4">So ceGT47</strain>
    </source>
</reference>
<name>A0A4P2Q9S8_SORCE</name>
<feature type="domain" description="PA14" evidence="2">
    <location>
        <begin position="129"/>
        <end position="284"/>
    </location>
</feature>
<evidence type="ECO:0000313" key="4">
    <source>
        <dbReference type="Proteomes" id="UP000295781"/>
    </source>
</evidence>
<protein>
    <recommendedName>
        <fullName evidence="2">PA14 domain-containing protein</fullName>
    </recommendedName>
</protein>
<dbReference type="Proteomes" id="UP000295781">
    <property type="component" value="Chromosome"/>
</dbReference>
<dbReference type="InterPro" id="IPR037524">
    <property type="entry name" value="PA14/GLEYA"/>
</dbReference>
<dbReference type="GO" id="GO:0005576">
    <property type="term" value="C:extracellular region"/>
    <property type="evidence" value="ECO:0007669"/>
    <property type="project" value="TreeGrafter"/>
</dbReference>
<dbReference type="AlphaFoldDB" id="A0A4P2Q9S8"/>
<dbReference type="InterPro" id="IPR011874">
    <property type="entry name" value="Fibro_Slime"/>
</dbReference>
<dbReference type="InterPro" id="IPR051154">
    <property type="entry name" value="Prespore-cell_inducing_factor"/>
</dbReference>